<dbReference type="OrthoDB" id="2364593at2"/>
<keyword evidence="3" id="KW-1185">Reference proteome</keyword>
<evidence type="ECO:0000313" key="3">
    <source>
        <dbReference type="Proteomes" id="UP000448867"/>
    </source>
</evidence>
<name>A0A7X2J302_9BACI</name>
<dbReference type="SUPFAM" id="SSF116965">
    <property type="entry name" value="Hypothetical protein MPN330"/>
    <property type="match status" value="1"/>
</dbReference>
<dbReference type="PROSITE" id="PS50005">
    <property type="entry name" value="TPR"/>
    <property type="match status" value="1"/>
</dbReference>
<dbReference type="Gene3D" id="1.25.40.10">
    <property type="entry name" value="Tetratricopeptide repeat domain"/>
    <property type="match status" value="1"/>
</dbReference>
<accession>A0A7X2J302</accession>
<dbReference type="EMBL" id="WKKI01000069">
    <property type="protein sequence ID" value="MRX74217.1"/>
    <property type="molecule type" value="Genomic_DNA"/>
</dbReference>
<organism evidence="2 3">
    <name type="scientific">Metabacillus lacus</name>
    <dbReference type="NCBI Taxonomy" id="1983721"/>
    <lineage>
        <taxon>Bacteria</taxon>
        <taxon>Bacillati</taxon>
        <taxon>Bacillota</taxon>
        <taxon>Bacilli</taxon>
        <taxon>Bacillales</taxon>
        <taxon>Bacillaceae</taxon>
        <taxon>Metabacillus</taxon>
    </lineage>
</organism>
<dbReference type="SUPFAM" id="SSF48452">
    <property type="entry name" value="TPR-like"/>
    <property type="match status" value="1"/>
</dbReference>
<gene>
    <name evidence="2" type="ORF">GJU40_19020</name>
</gene>
<dbReference type="Pfam" id="PF14559">
    <property type="entry name" value="TPR_19"/>
    <property type="match status" value="1"/>
</dbReference>
<evidence type="ECO:0000256" key="1">
    <source>
        <dbReference type="PROSITE-ProRule" id="PRU00339"/>
    </source>
</evidence>
<dbReference type="RefSeq" id="WP_154309668.1">
    <property type="nucleotide sequence ID" value="NZ_WKKI01000069.1"/>
</dbReference>
<dbReference type="AlphaFoldDB" id="A0A7X2J302"/>
<keyword evidence="1" id="KW-0802">TPR repeat</keyword>
<sequence length="334" mass="38715">MNNDRKDNIIQFPHLKERFIDKGMLSLKSKNYRQALDFFSEAKKLDEDTAEIHLGIALCLMELGQLREAKEVCKKMLNEDLGHYFTVLQIYLTILIQLREYPEVQATIEAVLEENHLPAESAEQFYKLLDFSRKMNSGETHDIIADEEEEDVMPERGFEELQIEEQLSFIQSLKDRNISQHMVLLQHILSDPQAHPLLKSMVLQLLKEHGIEKDVQVFKFGEMVLVKPSQLEDVTDMPFTKKVLNVLEDMLGNENPALYEAVKELWVRHLFVMLPALPNPAEAKVWAAALHAAGYEMHGIHIESDEIQEMYGVPSWNIIQAKKRIFEIEEISYL</sequence>
<dbReference type="InterPro" id="IPR019734">
    <property type="entry name" value="TPR_rpt"/>
</dbReference>
<reference evidence="2 3" key="1">
    <citation type="submission" date="2019-11" db="EMBL/GenBank/DDBJ databases">
        <title>Bacillus lacus genome.</title>
        <authorList>
            <person name="Allen C.J."/>
            <person name="Newman J.D."/>
        </authorList>
    </citation>
    <scope>NUCLEOTIDE SEQUENCE [LARGE SCALE GENOMIC DNA]</scope>
    <source>
        <strain evidence="2 3">KCTC 33946</strain>
    </source>
</reference>
<dbReference type="Proteomes" id="UP000448867">
    <property type="component" value="Unassembled WGS sequence"/>
</dbReference>
<comment type="caution">
    <text evidence="2">The sequence shown here is derived from an EMBL/GenBank/DDBJ whole genome shotgun (WGS) entry which is preliminary data.</text>
</comment>
<evidence type="ECO:0000313" key="2">
    <source>
        <dbReference type="EMBL" id="MRX74217.1"/>
    </source>
</evidence>
<feature type="repeat" description="TPR" evidence="1">
    <location>
        <begin position="16"/>
        <end position="49"/>
    </location>
</feature>
<proteinExistence type="predicted"/>
<protein>
    <submittedName>
        <fullName evidence="2">Tetratricopeptide repeat protein</fullName>
    </submittedName>
</protein>
<dbReference type="InterPro" id="IPR011990">
    <property type="entry name" value="TPR-like_helical_dom_sf"/>
</dbReference>